<sequence>MLLGCSCLLCCLVLTLKDPGRVAILSGYLAERARGSFVATMEQQSPRKPVLKPAGSTSLVKKVGLSSASRQARVPGADVESRLGKLADSVMTAWVTRDQARLLRLLTQATGLQCTRLALARTGAAILLNSSSIWASLPDSWNEKRQGAVTRWKQLARLSPAQNETAKHPLCGLEPGDFLMAVNRLKKLYRCGKFAIVDTVPWHASLALKLVARGFLSPYRLEGLGPEVAKEFTAEVQEQAVLSRLIVKINNQQMRGRAQFQRKLALGADMPNLNKINALEFAQALTPAQVQELELAVKAQLHVCCLSDTGMKPMQTVAALTRARQEGYQVEEVLEARRDVLLIETNRRSLLSIVSGLRCWHYIAINILGIQPDAILPPRSLLDAEKFCTIFQNAGAATNYISYVRWACKVAQLDLSWDGPRLEMMLKGLKKEVLRLRTTEWPERWKLIGAMVHDITMLADQLEVPDFGDLAVLSWQFLFRVQSETIELEAGSAAHLVSLAPSRHRAVFLDAQMRLHVRLQRRKHRPQGSLLVRGCVCKSESPAVCAPRRAQALLSRKQLGEKLFSLSKDGFLKQLRGMLTLLGHQAAAQFVLKAFRAARATELARSGHPLHFILQQGEWRSAAALKYASADDLDYGMFLGRTLGESEGEQENEDSCSV</sequence>
<dbReference type="EMBL" id="CAJNNW010031240">
    <property type="protein sequence ID" value="CAE8706565.1"/>
    <property type="molecule type" value="Genomic_DNA"/>
</dbReference>
<protein>
    <submittedName>
        <fullName evidence="2">Uncharacterized protein</fullName>
    </submittedName>
</protein>
<feature type="chain" id="PRO_5032664842" evidence="1">
    <location>
        <begin position="18"/>
        <end position="658"/>
    </location>
</feature>
<name>A0A813KGW7_POLGL</name>
<feature type="signal peptide" evidence="1">
    <location>
        <begin position="1"/>
        <end position="17"/>
    </location>
</feature>
<gene>
    <name evidence="2" type="ORF">PGLA2088_LOCUS34252</name>
</gene>
<comment type="caution">
    <text evidence="2">The sequence shown here is derived from an EMBL/GenBank/DDBJ whole genome shotgun (WGS) entry which is preliminary data.</text>
</comment>
<accession>A0A813KGW7</accession>
<proteinExistence type="predicted"/>
<organism evidence="2 3">
    <name type="scientific">Polarella glacialis</name>
    <name type="common">Dinoflagellate</name>
    <dbReference type="NCBI Taxonomy" id="89957"/>
    <lineage>
        <taxon>Eukaryota</taxon>
        <taxon>Sar</taxon>
        <taxon>Alveolata</taxon>
        <taxon>Dinophyceae</taxon>
        <taxon>Suessiales</taxon>
        <taxon>Suessiaceae</taxon>
        <taxon>Polarella</taxon>
    </lineage>
</organism>
<evidence type="ECO:0000313" key="3">
    <source>
        <dbReference type="Proteomes" id="UP000626109"/>
    </source>
</evidence>
<evidence type="ECO:0000256" key="1">
    <source>
        <dbReference type="SAM" id="SignalP"/>
    </source>
</evidence>
<dbReference type="AlphaFoldDB" id="A0A813KGW7"/>
<keyword evidence="1" id="KW-0732">Signal</keyword>
<evidence type="ECO:0000313" key="2">
    <source>
        <dbReference type="EMBL" id="CAE8706565.1"/>
    </source>
</evidence>
<dbReference type="Proteomes" id="UP000626109">
    <property type="component" value="Unassembled WGS sequence"/>
</dbReference>
<reference evidence="2" key="1">
    <citation type="submission" date="2021-02" db="EMBL/GenBank/DDBJ databases">
        <authorList>
            <person name="Dougan E. K."/>
            <person name="Rhodes N."/>
            <person name="Thang M."/>
            <person name="Chan C."/>
        </authorList>
    </citation>
    <scope>NUCLEOTIDE SEQUENCE</scope>
</reference>